<evidence type="ECO:0000256" key="1">
    <source>
        <dbReference type="ARBA" id="ARBA00005417"/>
    </source>
</evidence>
<dbReference type="InterPro" id="IPR027417">
    <property type="entry name" value="P-loop_NTPase"/>
</dbReference>
<keyword evidence="6" id="KW-1133">Transmembrane helix</keyword>
<dbReference type="AlphaFoldDB" id="H6SQ67"/>
<evidence type="ECO:0000313" key="8">
    <source>
        <dbReference type="EMBL" id="CCG09586.1"/>
    </source>
</evidence>
<dbReference type="SUPFAM" id="SSF52540">
    <property type="entry name" value="P-loop containing nucleoside triphosphate hydrolases"/>
    <property type="match status" value="1"/>
</dbReference>
<dbReference type="PROSITE" id="PS00211">
    <property type="entry name" value="ABC_TRANSPORTER_1"/>
    <property type="match status" value="1"/>
</dbReference>
<gene>
    <name evidence="8" type="ORF">RSPPHO_02960</name>
</gene>
<evidence type="ECO:0000256" key="3">
    <source>
        <dbReference type="ARBA" id="ARBA00022741"/>
    </source>
</evidence>
<accession>H6SQ67</accession>
<dbReference type="eggNOG" id="COG0410">
    <property type="taxonomic scope" value="Bacteria"/>
</dbReference>
<dbReference type="InterPro" id="IPR052156">
    <property type="entry name" value="BCAA_Transport_ATP-bd_LivF"/>
</dbReference>
<dbReference type="SMART" id="SM00382">
    <property type="entry name" value="AAA"/>
    <property type="match status" value="1"/>
</dbReference>
<dbReference type="InterPro" id="IPR003593">
    <property type="entry name" value="AAA+_ATPase"/>
</dbReference>
<dbReference type="Pfam" id="PF21741">
    <property type="entry name" value="DUF6867"/>
    <property type="match status" value="1"/>
</dbReference>
<dbReference type="Gene3D" id="3.40.50.300">
    <property type="entry name" value="P-loop containing nucleotide triphosphate hydrolases"/>
    <property type="match status" value="1"/>
</dbReference>
<dbReference type="EMBL" id="HE663493">
    <property type="protein sequence ID" value="CCG09586.1"/>
    <property type="molecule type" value="Genomic_DNA"/>
</dbReference>
<dbReference type="GO" id="GO:0015807">
    <property type="term" value="P:L-amino acid transport"/>
    <property type="evidence" value="ECO:0007669"/>
    <property type="project" value="TreeGrafter"/>
</dbReference>
<dbReference type="PROSITE" id="PS50893">
    <property type="entry name" value="ABC_TRANSPORTER_2"/>
    <property type="match status" value="1"/>
</dbReference>
<feature type="transmembrane region" description="Helical" evidence="6">
    <location>
        <begin position="284"/>
        <end position="306"/>
    </location>
</feature>
<keyword evidence="2" id="KW-0813">Transport</keyword>
<dbReference type="STRING" id="1150469.RSPPHO_02960"/>
<dbReference type="GO" id="GO:0016887">
    <property type="term" value="F:ATP hydrolysis activity"/>
    <property type="evidence" value="ECO:0007669"/>
    <property type="project" value="InterPro"/>
</dbReference>
<dbReference type="HOGENOM" id="CLU_707649_0_0_5"/>
<evidence type="ECO:0000256" key="6">
    <source>
        <dbReference type="SAM" id="Phobius"/>
    </source>
</evidence>
<keyword evidence="8" id="KW-0378">Hydrolase</keyword>
<keyword evidence="6" id="KW-0472">Membrane</keyword>
<evidence type="ECO:0000259" key="7">
    <source>
        <dbReference type="PROSITE" id="PS50893"/>
    </source>
</evidence>
<dbReference type="PANTHER" id="PTHR43820:SF4">
    <property type="entry name" value="HIGH-AFFINITY BRANCHED-CHAIN AMINO ACID TRANSPORT ATP-BINDING PROTEIN LIVF"/>
    <property type="match status" value="1"/>
</dbReference>
<feature type="transmembrane region" description="Helical" evidence="6">
    <location>
        <begin position="338"/>
        <end position="359"/>
    </location>
</feature>
<dbReference type="PATRIC" id="fig|1150469.3.peg.3337"/>
<keyword evidence="6" id="KW-0812">Transmembrane</keyword>
<keyword evidence="5" id="KW-0029">Amino-acid transport</keyword>
<dbReference type="InterPro" id="IPR003439">
    <property type="entry name" value="ABC_transporter-like_ATP-bd"/>
</dbReference>
<keyword evidence="9" id="KW-1185">Reference proteome</keyword>
<evidence type="ECO:0000313" key="9">
    <source>
        <dbReference type="Proteomes" id="UP000033220"/>
    </source>
</evidence>
<dbReference type="CDD" id="cd03224">
    <property type="entry name" value="ABC_TM1139_LivF_branched"/>
    <property type="match status" value="1"/>
</dbReference>
<dbReference type="InterPro" id="IPR017871">
    <property type="entry name" value="ABC_transporter-like_CS"/>
</dbReference>
<evidence type="ECO:0000256" key="5">
    <source>
        <dbReference type="ARBA" id="ARBA00022970"/>
    </source>
</evidence>
<evidence type="ECO:0000256" key="4">
    <source>
        <dbReference type="ARBA" id="ARBA00022840"/>
    </source>
</evidence>
<dbReference type="InterPro" id="IPR049201">
    <property type="entry name" value="DUF6867"/>
</dbReference>
<dbReference type="GO" id="GO:0015658">
    <property type="term" value="F:branched-chain amino acid transmembrane transporter activity"/>
    <property type="evidence" value="ECO:0007669"/>
    <property type="project" value="TreeGrafter"/>
</dbReference>
<evidence type="ECO:0000256" key="2">
    <source>
        <dbReference type="ARBA" id="ARBA00022448"/>
    </source>
</evidence>
<keyword evidence="3" id="KW-0547">Nucleotide-binding</keyword>
<comment type="similarity">
    <text evidence="1">Belongs to the ABC transporter superfamily.</text>
</comment>
<protein>
    <submittedName>
        <fullName evidence="8">ABC transporter component</fullName>
        <ecNumber evidence="8">3.6.3.27</ecNumber>
    </submittedName>
</protein>
<feature type="domain" description="ABC transporter" evidence="7">
    <location>
        <begin position="38"/>
        <end position="270"/>
    </location>
</feature>
<reference evidence="8 9" key="1">
    <citation type="submission" date="2012-02" db="EMBL/GenBank/DDBJ databases">
        <title>Shotgun genome sequence of Phaeospirillum photometricum DSM 122.</title>
        <authorList>
            <person name="Duquesne K."/>
            <person name="Sturgis J."/>
        </authorList>
    </citation>
    <scope>NUCLEOTIDE SEQUENCE [LARGE SCALE GENOMIC DNA]</scope>
    <source>
        <strain evidence="9">DSM122</strain>
    </source>
</reference>
<keyword evidence="4" id="KW-0067">ATP-binding</keyword>
<dbReference type="EC" id="3.6.3.27" evidence="8"/>
<name>H6SQ67_PARPM</name>
<dbReference type="PANTHER" id="PTHR43820">
    <property type="entry name" value="HIGH-AFFINITY BRANCHED-CHAIN AMINO ACID TRANSPORT ATP-BINDING PROTEIN LIVF"/>
    <property type="match status" value="1"/>
</dbReference>
<dbReference type="GO" id="GO:0005524">
    <property type="term" value="F:ATP binding"/>
    <property type="evidence" value="ECO:0007669"/>
    <property type="project" value="UniProtKB-KW"/>
</dbReference>
<organism evidence="8 9">
    <name type="scientific">Pararhodospirillum photometricum DSM 122</name>
    <dbReference type="NCBI Taxonomy" id="1150469"/>
    <lineage>
        <taxon>Bacteria</taxon>
        <taxon>Pseudomonadati</taxon>
        <taxon>Pseudomonadota</taxon>
        <taxon>Alphaproteobacteria</taxon>
        <taxon>Rhodospirillales</taxon>
        <taxon>Rhodospirillaceae</taxon>
        <taxon>Pararhodospirillum</taxon>
    </lineage>
</organism>
<sequence length="390" mass="43208">MKRKRRSFPPRSPRIWAPRLRARGPTMPDTHTDTLPILSVQDVHTNYGKIEALRGVSLDVAAGEIVTLIGSNGAGKTTLLNTICGEPRARAGKVIFDGQDITTLATDKIVRLGVAHSPEGRRIFGRMTVYENLQMGALTAPREHFEDDLRRVFALFPRLEERREQRGGTLSGGEQQMLAMGRALMSRPRVLLLDEPSLGLAPLVVRQIFTAIREINEAQGMTVFLVEQNAFHALRLAHRAYVLVNGQVTLSGRRGRAFGQSRDSRGVSGRGTRIMTSLLGSQPLVFLLFTVGLVGWCAFMTGQALATTWRPAWHALPYGVLMGVADRFFAYALFKSDLLSPTGLVIDATLLTVIILIAYRVTQVHKMVSQYPWLYERTGLFGWREKASGG</sequence>
<proteinExistence type="inferred from homology"/>
<dbReference type="KEGG" id="rpm:RSPPHO_02960"/>
<dbReference type="Pfam" id="PF00005">
    <property type="entry name" value="ABC_tran"/>
    <property type="match status" value="1"/>
</dbReference>
<dbReference type="Proteomes" id="UP000033220">
    <property type="component" value="Chromosome DSM 122"/>
</dbReference>